<accession>A0A1F7F3I2</accession>
<organism evidence="1 2">
    <name type="scientific">Candidatus Raymondbacteria bacterium RIFOXYD12_FULL_49_13</name>
    <dbReference type="NCBI Taxonomy" id="1817890"/>
    <lineage>
        <taxon>Bacteria</taxon>
        <taxon>Raymondiibacteriota</taxon>
    </lineage>
</organism>
<dbReference type="Proteomes" id="UP000179243">
    <property type="component" value="Unassembled WGS sequence"/>
</dbReference>
<evidence type="ECO:0000313" key="2">
    <source>
        <dbReference type="Proteomes" id="UP000179243"/>
    </source>
</evidence>
<proteinExistence type="predicted"/>
<reference evidence="1 2" key="1">
    <citation type="journal article" date="2016" name="Nat. Commun.">
        <title>Thousands of microbial genomes shed light on interconnected biogeochemical processes in an aquifer system.</title>
        <authorList>
            <person name="Anantharaman K."/>
            <person name="Brown C.T."/>
            <person name="Hug L.A."/>
            <person name="Sharon I."/>
            <person name="Castelle C.J."/>
            <person name="Probst A.J."/>
            <person name="Thomas B.C."/>
            <person name="Singh A."/>
            <person name="Wilkins M.J."/>
            <person name="Karaoz U."/>
            <person name="Brodie E.L."/>
            <person name="Williams K.H."/>
            <person name="Hubbard S.S."/>
            <person name="Banfield J.F."/>
        </authorList>
    </citation>
    <scope>NUCLEOTIDE SEQUENCE [LARGE SCALE GENOMIC DNA]</scope>
</reference>
<sequence>MQSGRINNGVKIMKDPIVEEVRKAREEHALRFNNDLSKICADLKEQERVSGKKIVHLPAKRFQTTGS</sequence>
<comment type="caution">
    <text evidence="1">The sequence shown here is derived from an EMBL/GenBank/DDBJ whole genome shotgun (WGS) entry which is preliminary data.</text>
</comment>
<gene>
    <name evidence="1" type="ORF">A2519_22540</name>
</gene>
<evidence type="ECO:0000313" key="1">
    <source>
        <dbReference type="EMBL" id="OGK01230.1"/>
    </source>
</evidence>
<name>A0A1F7F3I2_UNCRA</name>
<dbReference type="EMBL" id="MFYX01000130">
    <property type="protein sequence ID" value="OGK01230.1"/>
    <property type="molecule type" value="Genomic_DNA"/>
</dbReference>
<protein>
    <submittedName>
        <fullName evidence="1">Uncharacterized protein</fullName>
    </submittedName>
</protein>
<dbReference type="AlphaFoldDB" id="A0A1F7F3I2"/>